<dbReference type="AlphaFoldDB" id="A0A835U6A7"/>
<dbReference type="PANTHER" id="PTHR12906:SF0">
    <property type="entry name" value="GEL COMPLEX SUBUNIT OPTI"/>
    <property type="match status" value="1"/>
</dbReference>
<protein>
    <submittedName>
        <fullName evidence="1">Uncharacterized protein</fullName>
    </submittedName>
</protein>
<dbReference type="EMBL" id="JADCNL010000434">
    <property type="protein sequence ID" value="KAG0447731.1"/>
    <property type="molecule type" value="Genomic_DNA"/>
</dbReference>
<gene>
    <name evidence="1" type="ORF">HPP92_028206</name>
</gene>
<organism evidence="1 2">
    <name type="scientific">Vanilla planifolia</name>
    <name type="common">Vanilla</name>
    <dbReference type="NCBI Taxonomy" id="51239"/>
    <lineage>
        <taxon>Eukaryota</taxon>
        <taxon>Viridiplantae</taxon>
        <taxon>Streptophyta</taxon>
        <taxon>Embryophyta</taxon>
        <taxon>Tracheophyta</taxon>
        <taxon>Spermatophyta</taxon>
        <taxon>Magnoliopsida</taxon>
        <taxon>Liliopsida</taxon>
        <taxon>Asparagales</taxon>
        <taxon>Orchidaceae</taxon>
        <taxon>Vanilloideae</taxon>
        <taxon>Vanilleae</taxon>
        <taxon>Vanilla</taxon>
    </lineage>
</organism>
<proteinExistence type="predicted"/>
<name>A0A835U6A7_VANPL</name>
<evidence type="ECO:0000313" key="1">
    <source>
        <dbReference type="EMBL" id="KAG0447731.1"/>
    </source>
</evidence>
<comment type="caution">
    <text evidence="1">The sequence shown here is derived from an EMBL/GenBank/DDBJ whole genome shotgun (WGS) entry which is preliminary data.</text>
</comment>
<dbReference type="PANTHER" id="PTHR12906">
    <property type="entry name" value="PROTEIN C20ORF24 RAB5-INTERACTING PROTEIN"/>
    <property type="match status" value="1"/>
</dbReference>
<evidence type="ECO:0000313" key="2">
    <source>
        <dbReference type="Proteomes" id="UP000636800"/>
    </source>
</evidence>
<keyword evidence="2" id="KW-1185">Reference proteome</keyword>
<dbReference type="GO" id="GO:0097250">
    <property type="term" value="P:mitochondrial respirasome assembly"/>
    <property type="evidence" value="ECO:0007669"/>
    <property type="project" value="InterPro"/>
</dbReference>
<reference evidence="1 2" key="1">
    <citation type="journal article" date="2020" name="Nat. Food">
        <title>A phased Vanilla planifolia genome enables genetic improvement of flavour and production.</title>
        <authorList>
            <person name="Hasing T."/>
            <person name="Tang H."/>
            <person name="Brym M."/>
            <person name="Khazi F."/>
            <person name="Huang T."/>
            <person name="Chambers A.H."/>
        </authorList>
    </citation>
    <scope>NUCLEOTIDE SEQUENCE [LARGE SCALE GENOMIC DNA]</scope>
    <source>
        <tissue evidence="1">Leaf</tissue>
    </source>
</reference>
<accession>A0A835U6A7</accession>
<dbReference type="InterPro" id="IPR010742">
    <property type="entry name" value="RCAF1"/>
</dbReference>
<dbReference type="Proteomes" id="UP000636800">
    <property type="component" value="Unassembled WGS sequence"/>
</dbReference>
<dbReference type="GO" id="GO:0005739">
    <property type="term" value="C:mitochondrion"/>
    <property type="evidence" value="ECO:0007669"/>
    <property type="project" value="GOC"/>
</dbReference>
<sequence>MKKAKSIRKQNGHSPPFTFGKLLDPEASWDKDQLGDVLHWIRKRHGGLVCGVIWERSSSWCLMACSVIPWVDEMGPFLTSLLNDLPFCCEQMSEVRLEEKCQSYVVVNFV</sequence>
<dbReference type="OrthoDB" id="1424968at2759"/>